<evidence type="ECO:0008006" key="3">
    <source>
        <dbReference type="Google" id="ProtNLM"/>
    </source>
</evidence>
<proteinExistence type="predicted"/>
<organism evidence="1 2">
    <name type="scientific">Georgenia halophila</name>
    <dbReference type="NCBI Taxonomy" id="620889"/>
    <lineage>
        <taxon>Bacteria</taxon>
        <taxon>Bacillati</taxon>
        <taxon>Actinomycetota</taxon>
        <taxon>Actinomycetes</taxon>
        <taxon>Micrococcales</taxon>
        <taxon>Bogoriellaceae</taxon>
        <taxon>Georgenia</taxon>
    </lineage>
</organism>
<keyword evidence="2" id="KW-1185">Reference proteome</keyword>
<evidence type="ECO:0000313" key="1">
    <source>
        <dbReference type="EMBL" id="GAA4415511.1"/>
    </source>
</evidence>
<evidence type="ECO:0000313" key="2">
    <source>
        <dbReference type="Proteomes" id="UP001500622"/>
    </source>
</evidence>
<dbReference type="RefSeq" id="WP_345214612.1">
    <property type="nucleotide sequence ID" value="NZ_BAABGN010000001.1"/>
</dbReference>
<dbReference type="SUPFAM" id="SSF52540">
    <property type="entry name" value="P-loop containing nucleoside triphosphate hydrolases"/>
    <property type="match status" value="1"/>
</dbReference>
<dbReference type="Gene3D" id="3.40.50.300">
    <property type="entry name" value="P-loop containing nucleotide triphosphate hydrolases"/>
    <property type="match status" value="1"/>
</dbReference>
<comment type="caution">
    <text evidence="1">The sequence shown here is derived from an EMBL/GenBank/DDBJ whole genome shotgun (WGS) entry which is preliminary data.</text>
</comment>
<gene>
    <name evidence="1" type="ORF">GCM10023169_01890</name>
</gene>
<reference evidence="2" key="1">
    <citation type="journal article" date="2019" name="Int. J. Syst. Evol. Microbiol.">
        <title>The Global Catalogue of Microorganisms (GCM) 10K type strain sequencing project: providing services to taxonomists for standard genome sequencing and annotation.</title>
        <authorList>
            <consortium name="The Broad Institute Genomics Platform"/>
            <consortium name="The Broad Institute Genome Sequencing Center for Infectious Disease"/>
            <person name="Wu L."/>
            <person name="Ma J."/>
        </authorList>
    </citation>
    <scope>NUCLEOTIDE SEQUENCE [LARGE SCALE GENOMIC DNA]</scope>
    <source>
        <strain evidence="2">JCM 17810</strain>
    </source>
</reference>
<dbReference type="Proteomes" id="UP001500622">
    <property type="component" value="Unassembled WGS sequence"/>
</dbReference>
<accession>A0ABP8KT60</accession>
<dbReference type="InterPro" id="IPR027417">
    <property type="entry name" value="P-loop_NTPase"/>
</dbReference>
<dbReference type="EMBL" id="BAABGN010000001">
    <property type="protein sequence ID" value="GAA4415511.1"/>
    <property type="molecule type" value="Genomic_DNA"/>
</dbReference>
<name>A0ABP8KT60_9MICO</name>
<sequence>MDAKPLVRPAYATGRRLALTAVHRFRSSLNHDPRLAHQGIQRAGTNYLCALLVEAGYFVENAVDPRRDDPRHKHFRWQDDKSTIVMDRAFLNDERAQTIEQVNSAANFLPGIRHVVIFKHPDNWLPSIHRWARRNRWIEPRATFGDNRDALRVWLREWDAYYGKWFDLATTSPGKVLVTSYEDLSESPVDTLARVRRFMGDERPLTLRSGGRLAKVPHSSAVDRSGRTDPAPWLSELIDETVGCRWRAYTSTAL</sequence>
<protein>
    <recommendedName>
        <fullName evidence="3">Sulfotransferase family protein</fullName>
    </recommendedName>
</protein>